<dbReference type="Proteomes" id="UP000324927">
    <property type="component" value="Unassembled WGS sequence"/>
</dbReference>
<evidence type="ECO:0000256" key="5">
    <source>
        <dbReference type="ARBA" id="ARBA00022679"/>
    </source>
</evidence>
<sequence>MTLNEALRLALEHFRAGRAAEAEQLCRAILNAVPGQGEVTQLLGTVVMMQNRLQEAETILRQSIAIRPDLADSHGNLGTVLQSLGRMGESLAAHDRCVQLTPGTPEGYVNRGSTRLALGDRNGAATDFARALRLRPVDALAAANLGVALREGQRMAEALRALTRALVVEPGNGEAMLGYAHALRELGRLDEAETAYARAVTLTPAKTEALCYHLYLKQTLCAWDDYDRLCSRVTETIDGDGGVVIPLATLSIDTTPAQQDRSARLFYDRLVKRPSSPPMPARPESRPDGRSDSRLRIAYVSADFHEHATAYLAAELFELHDRERFEVLAYSYGPDDGSAMRQRLVTAFDRFRDIRSVPLDAVARCMADDGVDIMIDLKGYTKQTRLDLLSRRLAPVEVSYLGYPGTIGCPHMDYVIGDRFVTPPEHQPFYAERLAILPDAYQINDRRRPLPDEVPGRVPSRADCGLPEDGVVFAAFNTAYKISPTMFALWMRILKRVPGSVLWLFEANPRAAANLKATAEAQGVDSVRLAFAPPRPLADHIARYRVADLALDTLPYTGHTTTSDALWAGCPVVTCLGGTFASRVAASLLNAAGLPDTITRSLAEYEELAVALAGDPGRRAGFRKRLEDGRMTAPLFDSHRFTRNLERAYQVMWSLHKAGKPPQGFILPAG</sequence>
<keyword evidence="12" id="KW-1185">Reference proteome</keyword>
<dbReference type="Pfam" id="PF14559">
    <property type="entry name" value="TPR_19"/>
    <property type="match status" value="2"/>
</dbReference>
<feature type="region of interest" description="Disordered" evidence="9">
    <location>
        <begin position="272"/>
        <end position="292"/>
    </location>
</feature>
<evidence type="ECO:0000313" key="12">
    <source>
        <dbReference type="Proteomes" id="UP000324927"/>
    </source>
</evidence>
<dbReference type="Gene3D" id="1.25.40.10">
    <property type="entry name" value="Tetratricopeptide repeat domain"/>
    <property type="match status" value="2"/>
</dbReference>
<dbReference type="InterPro" id="IPR011990">
    <property type="entry name" value="TPR-like_helical_dom_sf"/>
</dbReference>
<dbReference type="OrthoDB" id="146908at2"/>
<dbReference type="GO" id="GO:0097363">
    <property type="term" value="F:protein O-acetylglucosaminyltransferase activity"/>
    <property type="evidence" value="ECO:0007669"/>
    <property type="project" value="UniProtKB-EC"/>
</dbReference>
<keyword evidence="4" id="KW-0328">Glycosyltransferase</keyword>
<name>A0A5A9GHA5_AZOLI</name>
<keyword evidence="6" id="KW-0677">Repeat</keyword>
<dbReference type="InterPro" id="IPR019734">
    <property type="entry name" value="TPR_rpt"/>
</dbReference>
<evidence type="ECO:0000256" key="6">
    <source>
        <dbReference type="ARBA" id="ARBA00022737"/>
    </source>
</evidence>
<evidence type="ECO:0000256" key="8">
    <source>
        <dbReference type="PROSITE-ProRule" id="PRU00339"/>
    </source>
</evidence>
<accession>A0A5A9GHA5</accession>
<feature type="compositionally biased region" description="Basic and acidic residues" evidence="9">
    <location>
        <begin position="283"/>
        <end position="292"/>
    </location>
</feature>
<dbReference type="SUPFAM" id="SSF53756">
    <property type="entry name" value="UDP-Glycosyltransferase/glycogen phosphorylase"/>
    <property type="match status" value="1"/>
</dbReference>
<feature type="domain" description="O-GlcNAc transferase C-terminal" evidence="10">
    <location>
        <begin position="290"/>
        <end position="449"/>
    </location>
</feature>
<reference evidence="11 12" key="1">
    <citation type="submission" date="2019-08" db="EMBL/GenBank/DDBJ databases">
        <authorList>
            <person name="Grouzdev D."/>
            <person name="Tikhonova E."/>
            <person name="Kravchenko I."/>
        </authorList>
    </citation>
    <scope>NUCLEOTIDE SEQUENCE [LARGE SCALE GENOMIC DNA]</scope>
    <source>
        <strain evidence="11 12">59b</strain>
    </source>
</reference>
<protein>
    <recommendedName>
        <fullName evidence="3">protein O-GlcNAc transferase</fullName>
        <ecNumber evidence="3">2.4.1.255</ecNumber>
    </recommendedName>
</protein>
<proteinExistence type="inferred from homology"/>
<dbReference type="SUPFAM" id="SSF48452">
    <property type="entry name" value="TPR-like"/>
    <property type="match status" value="1"/>
</dbReference>
<feature type="domain" description="O-GlcNAc transferase C-terminal" evidence="10">
    <location>
        <begin position="458"/>
        <end position="645"/>
    </location>
</feature>
<dbReference type="Gene3D" id="3.40.50.11380">
    <property type="match status" value="1"/>
</dbReference>
<evidence type="ECO:0000256" key="7">
    <source>
        <dbReference type="ARBA" id="ARBA00022803"/>
    </source>
</evidence>
<evidence type="ECO:0000256" key="9">
    <source>
        <dbReference type="SAM" id="MobiDB-lite"/>
    </source>
</evidence>
<dbReference type="RefSeq" id="WP_149233382.1">
    <property type="nucleotide sequence ID" value="NZ_JALJXJ010000024.1"/>
</dbReference>
<keyword evidence="5" id="KW-0808">Transferase</keyword>
<keyword evidence="7 8" id="KW-0802">TPR repeat</keyword>
<dbReference type="EC" id="2.4.1.255" evidence="3"/>
<evidence type="ECO:0000256" key="4">
    <source>
        <dbReference type="ARBA" id="ARBA00022676"/>
    </source>
</evidence>
<dbReference type="PANTHER" id="PTHR44998:SF1">
    <property type="entry name" value="UDP-N-ACETYLGLUCOSAMINE--PEPTIDE N-ACETYLGLUCOSAMINYLTRANSFERASE 110 KDA SUBUNIT"/>
    <property type="match status" value="1"/>
</dbReference>
<feature type="repeat" description="TPR" evidence="8">
    <location>
        <begin position="105"/>
        <end position="138"/>
    </location>
</feature>
<dbReference type="PROSITE" id="PS50005">
    <property type="entry name" value="TPR"/>
    <property type="match status" value="3"/>
</dbReference>
<comment type="caution">
    <text evidence="11">The sequence shown here is derived from an EMBL/GenBank/DDBJ whole genome shotgun (WGS) entry which is preliminary data.</text>
</comment>
<evidence type="ECO:0000256" key="1">
    <source>
        <dbReference type="ARBA" id="ARBA00004922"/>
    </source>
</evidence>
<dbReference type="PANTHER" id="PTHR44998">
    <property type="match status" value="1"/>
</dbReference>
<dbReference type="EMBL" id="VTTN01000010">
    <property type="protein sequence ID" value="KAA0593716.1"/>
    <property type="molecule type" value="Genomic_DNA"/>
</dbReference>
<evidence type="ECO:0000313" key="11">
    <source>
        <dbReference type="EMBL" id="KAA0593716.1"/>
    </source>
</evidence>
<evidence type="ECO:0000256" key="2">
    <source>
        <dbReference type="ARBA" id="ARBA00005386"/>
    </source>
</evidence>
<evidence type="ECO:0000259" key="10">
    <source>
        <dbReference type="Pfam" id="PF13844"/>
    </source>
</evidence>
<dbReference type="AlphaFoldDB" id="A0A5A9GHA5"/>
<organism evidence="11 12">
    <name type="scientific">Azospirillum lipoferum</name>
    <dbReference type="NCBI Taxonomy" id="193"/>
    <lineage>
        <taxon>Bacteria</taxon>
        <taxon>Pseudomonadati</taxon>
        <taxon>Pseudomonadota</taxon>
        <taxon>Alphaproteobacteria</taxon>
        <taxon>Rhodospirillales</taxon>
        <taxon>Azospirillaceae</taxon>
        <taxon>Azospirillum</taxon>
    </lineage>
</organism>
<evidence type="ECO:0000256" key="3">
    <source>
        <dbReference type="ARBA" id="ARBA00011970"/>
    </source>
</evidence>
<feature type="repeat" description="TPR" evidence="8">
    <location>
        <begin position="139"/>
        <end position="172"/>
    </location>
</feature>
<comment type="pathway">
    <text evidence="1">Protein modification; protein glycosylation.</text>
</comment>
<dbReference type="Gene3D" id="3.40.50.2000">
    <property type="entry name" value="Glycogen Phosphorylase B"/>
    <property type="match status" value="1"/>
</dbReference>
<comment type="similarity">
    <text evidence="2">Belongs to the glycosyltransferase 41 family. O-GlcNAc transferase subfamily.</text>
</comment>
<feature type="repeat" description="TPR" evidence="8">
    <location>
        <begin position="173"/>
        <end position="206"/>
    </location>
</feature>
<dbReference type="Pfam" id="PF13844">
    <property type="entry name" value="Glyco_transf_41"/>
    <property type="match status" value="2"/>
</dbReference>
<gene>
    <name evidence="11" type="ORF">FZ942_22745</name>
</gene>
<dbReference type="InterPro" id="IPR029489">
    <property type="entry name" value="OGT/SEC/SPY_C"/>
</dbReference>
<dbReference type="SMART" id="SM00028">
    <property type="entry name" value="TPR"/>
    <property type="match status" value="6"/>
</dbReference>